<dbReference type="Proteomes" id="UP000176651">
    <property type="component" value="Unassembled WGS sequence"/>
</dbReference>
<dbReference type="STRING" id="1798535.A2V68_03185"/>
<proteinExistence type="predicted"/>
<keyword evidence="1" id="KW-0812">Transmembrane</keyword>
<comment type="caution">
    <text evidence="2">The sequence shown here is derived from an EMBL/GenBank/DDBJ whole genome shotgun (WGS) entry which is preliminary data.</text>
</comment>
<evidence type="ECO:0000313" key="3">
    <source>
        <dbReference type="Proteomes" id="UP000176651"/>
    </source>
</evidence>
<evidence type="ECO:0000313" key="2">
    <source>
        <dbReference type="EMBL" id="OGB74574.1"/>
    </source>
</evidence>
<name>A0A1F4NSU0_UNCK3</name>
<sequence length="91" mass="9464">MDGVPKLKIAGMVAAVIVVVGVTTLIAKSNFPGKGVSADLGDVAAGAVVVMGQETYDALLADLGQYFKETDQSSQDNIIKDVVKRLEAVLE</sequence>
<keyword evidence="1" id="KW-1133">Transmembrane helix</keyword>
<evidence type="ECO:0000256" key="1">
    <source>
        <dbReference type="SAM" id="Phobius"/>
    </source>
</evidence>
<organism evidence="2 3">
    <name type="scientific">candidate division Kazan bacterium RBG_13_50_9</name>
    <dbReference type="NCBI Taxonomy" id="1798535"/>
    <lineage>
        <taxon>Bacteria</taxon>
        <taxon>Bacteria division Kazan-3B-28</taxon>
    </lineage>
</organism>
<dbReference type="AlphaFoldDB" id="A0A1F4NSU0"/>
<reference evidence="2 3" key="1">
    <citation type="journal article" date="2016" name="Nat. Commun.">
        <title>Thousands of microbial genomes shed light on interconnected biogeochemical processes in an aquifer system.</title>
        <authorList>
            <person name="Anantharaman K."/>
            <person name="Brown C.T."/>
            <person name="Hug L.A."/>
            <person name="Sharon I."/>
            <person name="Castelle C.J."/>
            <person name="Probst A.J."/>
            <person name="Thomas B.C."/>
            <person name="Singh A."/>
            <person name="Wilkins M.J."/>
            <person name="Karaoz U."/>
            <person name="Brodie E.L."/>
            <person name="Williams K.H."/>
            <person name="Hubbard S.S."/>
            <person name="Banfield J.F."/>
        </authorList>
    </citation>
    <scope>NUCLEOTIDE SEQUENCE [LARGE SCALE GENOMIC DNA]</scope>
</reference>
<dbReference type="EMBL" id="META01000001">
    <property type="protein sequence ID" value="OGB74574.1"/>
    <property type="molecule type" value="Genomic_DNA"/>
</dbReference>
<keyword evidence="1" id="KW-0472">Membrane</keyword>
<accession>A0A1F4NSU0</accession>
<protein>
    <submittedName>
        <fullName evidence="2">Uncharacterized protein</fullName>
    </submittedName>
</protein>
<feature type="transmembrane region" description="Helical" evidence="1">
    <location>
        <begin position="6"/>
        <end position="27"/>
    </location>
</feature>
<gene>
    <name evidence="2" type="ORF">A2V68_03185</name>
</gene>